<keyword evidence="2" id="KW-1185">Reference proteome</keyword>
<organism evidence="1 2">
    <name type="scientific">Dallia pectoralis</name>
    <name type="common">Alaska blackfish</name>
    <dbReference type="NCBI Taxonomy" id="75939"/>
    <lineage>
        <taxon>Eukaryota</taxon>
        <taxon>Metazoa</taxon>
        <taxon>Chordata</taxon>
        <taxon>Craniata</taxon>
        <taxon>Vertebrata</taxon>
        <taxon>Euteleostomi</taxon>
        <taxon>Actinopterygii</taxon>
        <taxon>Neopterygii</taxon>
        <taxon>Teleostei</taxon>
        <taxon>Protacanthopterygii</taxon>
        <taxon>Esociformes</taxon>
        <taxon>Umbridae</taxon>
        <taxon>Dallia</taxon>
    </lineage>
</organism>
<evidence type="ECO:0000313" key="2">
    <source>
        <dbReference type="Proteomes" id="UP001157502"/>
    </source>
</evidence>
<name>A0ACC2FF31_DALPE</name>
<proteinExistence type="predicted"/>
<accession>A0ACC2FF31</accession>
<dbReference type="Proteomes" id="UP001157502">
    <property type="component" value="Chromosome 29"/>
</dbReference>
<dbReference type="EMBL" id="CM055756">
    <property type="protein sequence ID" value="KAJ7989956.1"/>
    <property type="molecule type" value="Genomic_DNA"/>
</dbReference>
<sequence length="365" mass="39784">MPILKQLVAGSSQNKQRRSRVDLTREMISAPLGDFRHTMHVGRSGDAFGDTSFLSTRSGEAPDAQPRSPRPGLLARTFRSSKRSQSVNRVDQRDGSQTAPGGSPTFVKNAMSLPFLNDETGGRSDARRVPQSLSSSPLKQLHEQASNGADCLELEERSFGELTDLPSPGHGYYTGGMKHAESVMSFHVDLGPSMLGDILDVMQKEDDDLGFEEGKSSEGRASPMHLLGREVGGEDEDEAEVEEEEVGEEDEVEPELLKLQEDEFPVSERQTGSVDGEEREAEDEGAPFTPEYTPELRPKHLRHQLDSCSVASSGGGSAHTEPDIPSGQHHSGDTDSATFSAPPDDEDEGEKFSSFLEDEDDEIRV</sequence>
<gene>
    <name evidence="1" type="ORF">DPEC_G00309850</name>
</gene>
<evidence type="ECO:0000313" key="1">
    <source>
        <dbReference type="EMBL" id="KAJ7989956.1"/>
    </source>
</evidence>
<reference evidence="1" key="1">
    <citation type="submission" date="2021-05" db="EMBL/GenBank/DDBJ databases">
        <authorList>
            <person name="Pan Q."/>
            <person name="Jouanno E."/>
            <person name="Zahm M."/>
            <person name="Klopp C."/>
            <person name="Cabau C."/>
            <person name="Louis A."/>
            <person name="Berthelot C."/>
            <person name="Parey E."/>
            <person name="Roest Crollius H."/>
            <person name="Montfort J."/>
            <person name="Robinson-Rechavi M."/>
            <person name="Bouchez O."/>
            <person name="Lampietro C."/>
            <person name="Lopez Roques C."/>
            <person name="Donnadieu C."/>
            <person name="Postlethwait J."/>
            <person name="Bobe J."/>
            <person name="Dillon D."/>
            <person name="Chandos A."/>
            <person name="von Hippel F."/>
            <person name="Guiguen Y."/>
        </authorList>
    </citation>
    <scope>NUCLEOTIDE SEQUENCE</scope>
    <source>
        <strain evidence="1">YG-Jan2019</strain>
    </source>
</reference>
<protein>
    <submittedName>
        <fullName evidence="1">Uncharacterized protein</fullName>
    </submittedName>
</protein>
<comment type="caution">
    <text evidence="1">The sequence shown here is derived from an EMBL/GenBank/DDBJ whole genome shotgun (WGS) entry which is preliminary data.</text>
</comment>